<dbReference type="AlphaFoldDB" id="A0AAU1LNH9"/>
<accession>A0AAU1LNH9</accession>
<dbReference type="NCBIfam" id="TIGR04268">
    <property type="entry name" value="FxSxx-COOH"/>
    <property type="match status" value="1"/>
</dbReference>
<dbReference type="EMBL" id="CP108169">
    <property type="protein sequence ID" value="WTQ72744.1"/>
    <property type="molecule type" value="Genomic_DNA"/>
</dbReference>
<organism evidence="1">
    <name type="scientific">Streptomyces sp. NBC_00148</name>
    <dbReference type="NCBI Taxonomy" id="2903626"/>
    <lineage>
        <taxon>Bacteria</taxon>
        <taxon>Bacillati</taxon>
        <taxon>Actinomycetota</taxon>
        <taxon>Actinomycetes</taxon>
        <taxon>Kitasatosporales</taxon>
        <taxon>Streptomycetaceae</taxon>
        <taxon>Streptomyces</taxon>
    </lineage>
</organism>
<protein>
    <submittedName>
        <fullName evidence="1">FxSxx-COOH protein</fullName>
    </submittedName>
</protein>
<reference evidence="1" key="1">
    <citation type="submission" date="2022-10" db="EMBL/GenBank/DDBJ databases">
        <title>The complete genomes of actinobacterial strains from the NBC collection.</title>
        <authorList>
            <person name="Joergensen T.S."/>
            <person name="Alvarez Arevalo M."/>
            <person name="Sterndorff E.B."/>
            <person name="Faurdal D."/>
            <person name="Vuksanovic O."/>
            <person name="Mourched A.-S."/>
            <person name="Charusanti P."/>
            <person name="Shaw S."/>
            <person name="Blin K."/>
            <person name="Weber T."/>
        </authorList>
    </citation>
    <scope>NUCLEOTIDE SEQUENCE</scope>
    <source>
        <strain evidence="1">NBC_00148</strain>
    </source>
</reference>
<sequence>MKTYETSPAFATAKKSRVPLAKIDARGADASRKIGRVFGTSAGRSMQTSTFSSAL</sequence>
<gene>
    <name evidence="1" type="primary">fxsA</name>
    <name evidence="1" type="ORF">OG222_06470</name>
</gene>
<dbReference type="InterPro" id="IPR026334">
    <property type="entry name" value="FxSxx-COOH"/>
</dbReference>
<evidence type="ECO:0000313" key="1">
    <source>
        <dbReference type="EMBL" id="WTQ72744.1"/>
    </source>
</evidence>
<proteinExistence type="predicted"/>
<name>A0AAU1LNH9_9ACTN</name>